<dbReference type="GO" id="GO:0003924">
    <property type="term" value="F:GTPase activity"/>
    <property type="evidence" value="ECO:0007669"/>
    <property type="project" value="InterPro"/>
</dbReference>
<evidence type="ECO:0000256" key="4">
    <source>
        <dbReference type="SAM" id="MobiDB-lite"/>
    </source>
</evidence>
<keyword evidence="1" id="KW-0547">Nucleotide-binding</keyword>
<organism evidence="5 6">
    <name type="scientific">Zygosaccharomyces rouxii</name>
    <dbReference type="NCBI Taxonomy" id="4956"/>
    <lineage>
        <taxon>Eukaryota</taxon>
        <taxon>Fungi</taxon>
        <taxon>Dikarya</taxon>
        <taxon>Ascomycota</taxon>
        <taxon>Saccharomycotina</taxon>
        <taxon>Saccharomycetes</taxon>
        <taxon>Saccharomycetales</taxon>
        <taxon>Saccharomycetaceae</taxon>
        <taxon>Zygosaccharomyces</taxon>
    </lineage>
</organism>
<dbReference type="InterPro" id="IPR001806">
    <property type="entry name" value="Small_GTPase"/>
</dbReference>
<dbReference type="PRINTS" id="PR00449">
    <property type="entry name" value="RASTRNSFRMNG"/>
</dbReference>
<gene>
    <name evidence="5" type="ORF">ZYGR_0AI01080</name>
</gene>
<evidence type="ECO:0000313" key="5">
    <source>
        <dbReference type="EMBL" id="GAV52826.1"/>
    </source>
</evidence>
<dbReference type="InterPro" id="IPR050227">
    <property type="entry name" value="Rab"/>
</dbReference>
<dbReference type="CDD" id="cd00154">
    <property type="entry name" value="Rab"/>
    <property type="match status" value="1"/>
</dbReference>
<sequence>MQVKQPPILKETMSKKRLSVSIQNSPLSPVIPICPPSSSPASPQVGDGSLTFSRQPRETSNVKLLLVGDAGVGKTAMILGFCNELPTKSQLHIMSLTKDSSTDQDKSGIRPTRNVTKKRYSLNDYEELFQGVDDLDEYVLDTRTTIGVDIKTSLLNIDSRLFKCIMWDTAGQERYRNAMIPVIYRDAHGIVLTYDLCDINTLNSICDHWLKEALDNYGSKDFTKVRFYLVGNKRDLTKERTVTQEQVAQSVVTLESRFHISIAGTFEVTCKWPNIVDKTFNQLIRDLVANGCYDSKSNEIPSHSKDQVDNNSDDSDELEEDDSTQKGLGLRHEESPSEEVPMPGGIDLTKPYGVGKNSSTCCV</sequence>
<reference evidence="5 6" key="1">
    <citation type="submission" date="2016-08" db="EMBL/GenBank/DDBJ databases">
        <title>Draft genome sequence of allopolyploid Zygosaccharomyces rouxii.</title>
        <authorList>
            <person name="Watanabe J."/>
            <person name="Uehara K."/>
            <person name="Mogi Y."/>
            <person name="Tsukioka Y."/>
        </authorList>
    </citation>
    <scope>NUCLEOTIDE SEQUENCE [LARGE SCALE GENOMIC DNA]</scope>
    <source>
        <strain evidence="5 6">NBRC 110957</strain>
    </source>
</reference>
<dbReference type="SMART" id="SM00174">
    <property type="entry name" value="RHO"/>
    <property type="match status" value="1"/>
</dbReference>
<evidence type="ECO:0000256" key="3">
    <source>
        <dbReference type="ARBA" id="ARBA00046278"/>
    </source>
</evidence>
<dbReference type="FunFam" id="3.40.50.300:FF:001447">
    <property type="entry name" value="Ras-related protein Rab-1B"/>
    <property type="match status" value="1"/>
</dbReference>
<feature type="compositionally biased region" description="Acidic residues" evidence="4">
    <location>
        <begin position="311"/>
        <end position="322"/>
    </location>
</feature>
<dbReference type="PROSITE" id="PS51421">
    <property type="entry name" value="RAS"/>
    <property type="match status" value="1"/>
</dbReference>
<dbReference type="Proteomes" id="UP000187013">
    <property type="component" value="Unassembled WGS sequence"/>
</dbReference>
<dbReference type="Pfam" id="PF00071">
    <property type="entry name" value="Ras"/>
    <property type="match status" value="1"/>
</dbReference>
<dbReference type="GO" id="GO:0012505">
    <property type="term" value="C:endomembrane system"/>
    <property type="evidence" value="ECO:0007669"/>
    <property type="project" value="UniProtKB-SubCell"/>
</dbReference>
<comment type="caution">
    <text evidence="5">The sequence shown here is derived from an EMBL/GenBank/DDBJ whole genome shotgun (WGS) entry which is preliminary data.</text>
</comment>
<proteinExistence type="predicted"/>
<dbReference type="PROSITE" id="PS51419">
    <property type="entry name" value="RAB"/>
    <property type="match status" value="1"/>
</dbReference>
<dbReference type="Gene3D" id="3.40.50.300">
    <property type="entry name" value="P-loop containing nucleotide triphosphate hydrolases"/>
    <property type="match status" value="1"/>
</dbReference>
<dbReference type="SUPFAM" id="SSF52540">
    <property type="entry name" value="P-loop containing nucleoside triphosphate hydrolases"/>
    <property type="match status" value="1"/>
</dbReference>
<name>A0A1Q3AAR4_ZYGRO</name>
<dbReference type="AlphaFoldDB" id="A0A1Q3AAR4"/>
<keyword evidence="2" id="KW-0342">GTP-binding</keyword>
<feature type="region of interest" description="Disordered" evidence="4">
    <location>
        <begin position="35"/>
        <end position="54"/>
    </location>
</feature>
<dbReference type="EMBL" id="BDGX01000035">
    <property type="protein sequence ID" value="GAV52826.1"/>
    <property type="molecule type" value="Genomic_DNA"/>
</dbReference>
<dbReference type="PANTHER" id="PTHR47977">
    <property type="entry name" value="RAS-RELATED PROTEIN RAB"/>
    <property type="match status" value="1"/>
</dbReference>
<dbReference type="OrthoDB" id="9989112at2759"/>
<comment type="subcellular location">
    <subcellularLocation>
        <location evidence="3">Endomembrane system</location>
        <topology evidence="3">Lipid-anchor</topology>
        <orientation evidence="3">Cytoplasmic side</orientation>
    </subcellularLocation>
</comment>
<feature type="region of interest" description="Disordered" evidence="4">
    <location>
        <begin position="298"/>
        <end position="363"/>
    </location>
</feature>
<dbReference type="InterPro" id="IPR027417">
    <property type="entry name" value="P-loop_NTPase"/>
</dbReference>
<dbReference type="SMART" id="SM00175">
    <property type="entry name" value="RAB"/>
    <property type="match status" value="1"/>
</dbReference>
<protein>
    <recommendedName>
        <fullName evidence="7">GTP-binding protein YPT11</fullName>
    </recommendedName>
</protein>
<accession>A0A1Q3AAR4</accession>
<dbReference type="SMART" id="SM00173">
    <property type="entry name" value="RAS"/>
    <property type="match status" value="1"/>
</dbReference>
<evidence type="ECO:0000256" key="2">
    <source>
        <dbReference type="ARBA" id="ARBA00023134"/>
    </source>
</evidence>
<evidence type="ECO:0008006" key="7">
    <source>
        <dbReference type="Google" id="ProtNLM"/>
    </source>
</evidence>
<evidence type="ECO:0000256" key="1">
    <source>
        <dbReference type="ARBA" id="ARBA00022741"/>
    </source>
</evidence>
<evidence type="ECO:0000313" key="6">
    <source>
        <dbReference type="Proteomes" id="UP000187013"/>
    </source>
</evidence>
<dbReference type="GO" id="GO:0005525">
    <property type="term" value="F:GTP binding"/>
    <property type="evidence" value="ECO:0007669"/>
    <property type="project" value="UniProtKB-KW"/>
</dbReference>